<protein>
    <submittedName>
        <fullName evidence="2">Uncharacterized protein</fullName>
    </submittedName>
</protein>
<dbReference type="EMBL" id="KQ965810">
    <property type="protein sequence ID" value="KXS11052.1"/>
    <property type="molecule type" value="Genomic_DNA"/>
</dbReference>
<sequence>MRISGHQIHHIKELPSLRQPHASDSKRVPQGPFTDVIWRGFHDVTTTVLAPKPQDCTRRRGFMGESVQASALHALPHKRETRGAVSSVATTGTANVHADNATAERTACGHALAAVERDSFRHDREHDGEKEAGHEDGAPDGRREAICGDVLEKHYFAGVLMTFQEAFCLGWQAGRRCGPP</sequence>
<feature type="compositionally biased region" description="Basic and acidic residues" evidence="1">
    <location>
        <begin position="10"/>
        <end position="27"/>
    </location>
</feature>
<feature type="region of interest" description="Disordered" evidence="1">
    <location>
        <begin position="1"/>
        <end position="31"/>
    </location>
</feature>
<feature type="region of interest" description="Disordered" evidence="1">
    <location>
        <begin position="116"/>
        <end position="142"/>
    </location>
</feature>
<reference evidence="2 3" key="1">
    <citation type="journal article" date="2015" name="Genome Biol. Evol.">
        <title>Phylogenomic analyses indicate that early fungi evolved digesting cell walls of algal ancestors of land plants.</title>
        <authorList>
            <person name="Chang Y."/>
            <person name="Wang S."/>
            <person name="Sekimoto S."/>
            <person name="Aerts A.L."/>
            <person name="Choi C."/>
            <person name="Clum A."/>
            <person name="LaButti K.M."/>
            <person name="Lindquist E.A."/>
            <person name="Yee Ngan C."/>
            <person name="Ohm R.A."/>
            <person name="Salamov A.A."/>
            <person name="Grigoriev I.V."/>
            <person name="Spatafora J.W."/>
            <person name="Berbee M.L."/>
        </authorList>
    </citation>
    <scope>NUCLEOTIDE SEQUENCE [LARGE SCALE GENOMIC DNA]</scope>
    <source>
        <strain evidence="2 3">JEL478</strain>
    </source>
</reference>
<accession>A0A139A2Q4</accession>
<dbReference type="AlphaFoldDB" id="A0A139A2Q4"/>
<evidence type="ECO:0000313" key="2">
    <source>
        <dbReference type="EMBL" id="KXS11052.1"/>
    </source>
</evidence>
<name>A0A139A2Q4_GONPJ</name>
<evidence type="ECO:0000256" key="1">
    <source>
        <dbReference type="SAM" id="MobiDB-lite"/>
    </source>
</evidence>
<keyword evidence="3" id="KW-1185">Reference proteome</keyword>
<organism evidence="2 3">
    <name type="scientific">Gonapodya prolifera (strain JEL478)</name>
    <name type="common">Monoblepharis prolifera</name>
    <dbReference type="NCBI Taxonomy" id="1344416"/>
    <lineage>
        <taxon>Eukaryota</taxon>
        <taxon>Fungi</taxon>
        <taxon>Fungi incertae sedis</taxon>
        <taxon>Chytridiomycota</taxon>
        <taxon>Chytridiomycota incertae sedis</taxon>
        <taxon>Monoblepharidomycetes</taxon>
        <taxon>Monoblepharidales</taxon>
        <taxon>Gonapodyaceae</taxon>
        <taxon>Gonapodya</taxon>
    </lineage>
</organism>
<gene>
    <name evidence="2" type="ORF">M427DRAFT_61260</name>
</gene>
<proteinExistence type="predicted"/>
<dbReference type="Proteomes" id="UP000070544">
    <property type="component" value="Unassembled WGS sequence"/>
</dbReference>
<evidence type="ECO:0000313" key="3">
    <source>
        <dbReference type="Proteomes" id="UP000070544"/>
    </source>
</evidence>